<keyword evidence="2" id="KW-1185">Reference proteome</keyword>
<evidence type="ECO:0000313" key="1">
    <source>
        <dbReference type="EMBL" id="KAI4322169.1"/>
    </source>
</evidence>
<name>A0ACB9MD17_BAUVA</name>
<dbReference type="Proteomes" id="UP000828941">
    <property type="component" value="Chromosome 9"/>
</dbReference>
<dbReference type="EMBL" id="CM039434">
    <property type="protein sequence ID" value="KAI4322169.1"/>
    <property type="molecule type" value="Genomic_DNA"/>
</dbReference>
<comment type="caution">
    <text evidence="1">The sequence shown here is derived from an EMBL/GenBank/DDBJ whole genome shotgun (WGS) entry which is preliminary data.</text>
</comment>
<protein>
    <submittedName>
        <fullName evidence="1">Uncharacterized protein</fullName>
    </submittedName>
</protein>
<reference evidence="1 2" key="1">
    <citation type="journal article" date="2022" name="DNA Res.">
        <title>Chromosomal-level genome assembly of the orchid tree Bauhinia variegata (Leguminosae; Cercidoideae) supports the allotetraploid origin hypothesis of Bauhinia.</title>
        <authorList>
            <person name="Zhong Y."/>
            <person name="Chen Y."/>
            <person name="Zheng D."/>
            <person name="Pang J."/>
            <person name="Liu Y."/>
            <person name="Luo S."/>
            <person name="Meng S."/>
            <person name="Qian L."/>
            <person name="Wei D."/>
            <person name="Dai S."/>
            <person name="Zhou R."/>
        </authorList>
    </citation>
    <scope>NUCLEOTIDE SEQUENCE [LARGE SCALE GENOMIC DNA]</scope>
    <source>
        <strain evidence="1">BV-YZ2020</strain>
    </source>
</reference>
<sequence length="393" mass="44290">MAVTSSSKGRTSDLQISKKWKDSETSPERNKVWTEPKIKKQRKVSVVYYLSRNGQLEHPHFMEVPLSSPQGLYLRDVINRLNVLRGKGMAIMYSWSSKRSYRNGFVWHDLSEKDFIFPTQGQDYILKGSKILDTPMSSETASSRSLSLRPPEETRKSENDSDFSVNSRRRNLSWSAIDLQEYRVYKNESFGDSTDKVAADASTQTDDKRRRRRASREEKAAIEKTQSQLICDNHSTELSRDEISPPPSDSSTETLETLMKSDGRLALFSAEPNKEDGANLTADNCPRGNGRMKASSILIQLLSCGSISFRDCGPTSRKHQGFSLITNYKAQLPRRSENQETTMENPELNKEHFSGSLIETTKTDSPSMNTDSGSQLQIMEQGDGVGAKCTKEI</sequence>
<accession>A0ACB9MD17</accession>
<evidence type="ECO:0000313" key="2">
    <source>
        <dbReference type="Proteomes" id="UP000828941"/>
    </source>
</evidence>
<organism evidence="1 2">
    <name type="scientific">Bauhinia variegata</name>
    <name type="common">Purple orchid tree</name>
    <name type="synonym">Phanera variegata</name>
    <dbReference type="NCBI Taxonomy" id="167791"/>
    <lineage>
        <taxon>Eukaryota</taxon>
        <taxon>Viridiplantae</taxon>
        <taxon>Streptophyta</taxon>
        <taxon>Embryophyta</taxon>
        <taxon>Tracheophyta</taxon>
        <taxon>Spermatophyta</taxon>
        <taxon>Magnoliopsida</taxon>
        <taxon>eudicotyledons</taxon>
        <taxon>Gunneridae</taxon>
        <taxon>Pentapetalae</taxon>
        <taxon>rosids</taxon>
        <taxon>fabids</taxon>
        <taxon>Fabales</taxon>
        <taxon>Fabaceae</taxon>
        <taxon>Cercidoideae</taxon>
        <taxon>Cercideae</taxon>
        <taxon>Bauhiniinae</taxon>
        <taxon>Bauhinia</taxon>
    </lineage>
</organism>
<gene>
    <name evidence="1" type="ORF">L6164_021888</name>
</gene>
<proteinExistence type="predicted"/>